<feature type="coiled-coil region" evidence="1">
    <location>
        <begin position="525"/>
        <end position="557"/>
    </location>
</feature>
<evidence type="ECO:0000313" key="3">
    <source>
        <dbReference type="Proteomes" id="UP000664132"/>
    </source>
</evidence>
<keyword evidence="1" id="KW-0175">Coiled coil</keyword>
<sequence length="763" mass="86120">MTAVEIHNTTEAKQKLHDALNILDAISAYSIHHRLPGEQLFDIRVRKRLQSLYPKLPPPIYPLLVESDELSQDQKHTLSPYCYKIEDSADDFDDVLDGLEAHHKQMSTRNLSSKGELIDTIIRSGVSKTIKSVTVILDVIGSLAIWHIREVEARTLAARRGHQLATPEDKSDAATEMWQYLRSYNDSADRKQLDARITAGIRWNRFLTGREIGMIVTVHKLPPSLKFKSTLIDKLALVVAVMPKMLDRAKIATPCVQQLLDSRLGPWTGSKKRQLPVPSVLEPITELRKSGTEADLGTPGANSIGALLNAAEHIATATEGEALDQRIKRKRVNSFPRSNEDGGLTVTAENPESVDTTISDQGGTTEETSSGVVHFSVPQAQEDDHHVEASETYIAEVAEVARLGGTLGDYLFKGMNKTQRRNQEKDRRMISFTETVRLHLGYREGEDFKLEVWLCSSVGKAIAQAKMESVEGLRSMLGDYLFDAMETSIWRQDEEKKGISDSTGAVDVSFPNGEDGGDCIMKVMLNFVVDERAGLERQRAEQERRRAEEQEDRTRRTTYEEYIRACHTLLSKPLHIQTDKSLSTQGSITSPKDKPCPTLLNPWTDFPVLQQQLFETIYDYIPRDAEFFSSTQYLTELGQDICGRPLASEKDLEAYQRLAVERPATHIISYLQRMEKARQAFNPGEGTLFENHANTLSDSNEEVQQSLQELRIKQRSRLKVESKTETQIGFACRRKQMAHEACVWLWNTNRPTSCWSSICELNF</sequence>
<accession>A0A8H7W4U9</accession>
<dbReference type="EMBL" id="JAFJYH010000384">
    <property type="protein sequence ID" value="KAG4412363.1"/>
    <property type="molecule type" value="Genomic_DNA"/>
</dbReference>
<gene>
    <name evidence="2" type="ORF">IFR04_014500</name>
</gene>
<evidence type="ECO:0000313" key="2">
    <source>
        <dbReference type="EMBL" id="KAG4412363.1"/>
    </source>
</evidence>
<reference evidence="2" key="1">
    <citation type="submission" date="2021-02" db="EMBL/GenBank/DDBJ databases">
        <title>Genome sequence Cadophora malorum strain M34.</title>
        <authorList>
            <person name="Stefanovic E."/>
            <person name="Vu D."/>
            <person name="Scully C."/>
            <person name="Dijksterhuis J."/>
            <person name="Roader J."/>
            <person name="Houbraken J."/>
        </authorList>
    </citation>
    <scope>NUCLEOTIDE SEQUENCE</scope>
    <source>
        <strain evidence="2">M34</strain>
    </source>
</reference>
<organism evidence="2 3">
    <name type="scientific">Cadophora malorum</name>
    <dbReference type="NCBI Taxonomy" id="108018"/>
    <lineage>
        <taxon>Eukaryota</taxon>
        <taxon>Fungi</taxon>
        <taxon>Dikarya</taxon>
        <taxon>Ascomycota</taxon>
        <taxon>Pezizomycotina</taxon>
        <taxon>Leotiomycetes</taxon>
        <taxon>Helotiales</taxon>
        <taxon>Ploettnerulaceae</taxon>
        <taxon>Cadophora</taxon>
    </lineage>
</organism>
<comment type="caution">
    <text evidence="2">The sequence shown here is derived from an EMBL/GenBank/DDBJ whole genome shotgun (WGS) entry which is preliminary data.</text>
</comment>
<proteinExistence type="predicted"/>
<dbReference type="Proteomes" id="UP000664132">
    <property type="component" value="Unassembled WGS sequence"/>
</dbReference>
<evidence type="ECO:0000256" key="1">
    <source>
        <dbReference type="SAM" id="Coils"/>
    </source>
</evidence>
<dbReference type="AlphaFoldDB" id="A0A8H7W4U9"/>
<dbReference type="OrthoDB" id="3556045at2759"/>
<keyword evidence="3" id="KW-1185">Reference proteome</keyword>
<name>A0A8H7W4U9_9HELO</name>
<protein>
    <submittedName>
        <fullName evidence="2">Uncharacterized protein</fullName>
    </submittedName>
</protein>